<proteinExistence type="inferred from homology"/>
<keyword evidence="10" id="KW-1185">Reference proteome</keyword>
<organism evidence="9 10">
    <name type="scientific">Roseofilum acuticapitatum BLCC-M154</name>
    <dbReference type="NCBI Taxonomy" id="3022444"/>
    <lineage>
        <taxon>Bacteria</taxon>
        <taxon>Bacillati</taxon>
        <taxon>Cyanobacteriota</taxon>
        <taxon>Cyanophyceae</taxon>
        <taxon>Desertifilales</taxon>
        <taxon>Desertifilaceae</taxon>
        <taxon>Roseofilum</taxon>
        <taxon>Roseofilum acuticapitatum</taxon>
    </lineage>
</organism>
<keyword evidence="4 7" id="KW-0812">Transmembrane</keyword>
<feature type="transmembrane region" description="Helical" evidence="8">
    <location>
        <begin position="16"/>
        <end position="37"/>
    </location>
</feature>
<evidence type="ECO:0000256" key="1">
    <source>
        <dbReference type="ARBA" id="ARBA00004162"/>
    </source>
</evidence>
<evidence type="ECO:0000256" key="5">
    <source>
        <dbReference type="ARBA" id="ARBA00022989"/>
    </source>
</evidence>
<keyword evidence="5 8" id="KW-1133">Transmembrane helix</keyword>
<accession>A0ABT7AX75</accession>
<dbReference type="Proteomes" id="UP001235303">
    <property type="component" value="Unassembled WGS sequence"/>
</dbReference>
<comment type="similarity">
    <text evidence="2 7">Belongs to the ExbD/TolR family.</text>
</comment>
<dbReference type="PANTHER" id="PTHR30558">
    <property type="entry name" value="EXBD MEMBRANE COMPONENT OF PMF-DRIVEN MACROMOLECULE IMPORT SYSTEM"/>
    <property type="match status" value="1"/>
</dbReference>
<evidence type="ECO:0000256" key="4">
    <source>
        <dbReference type="ARBA" id="ARBA00022692"/>
    </source>
</evidence>
<keyword evidence="3" id="KW-1003">Cell membrane</keyword>
<comment type="caution">
    <text evidence="9">The sequence shown here is derived from an EMBL/GenBank/DDBJ whole genome shotgun (WGS) entry which is preliminary data.</text>
</comment>
<dbReference type="InterPro" id="IPR003400">
    <property type="entry name" value="ExbD"/>
</dbReference>
<protein>
    <submittedName>
        <fullName evidence="9">Biopolymer transporter ExbD</fullName>
    </submittedName>
</protein>
<sequence length="138" mass="15253">MRLVDDDPDLPPQINILPMIDVIFSILTFFMMGTLFLTRNEGLPVNLPQAGTGEVQRQERITVSIDAQGNIALNDTMIPLEQLPAGVIQLMQENSSKLVVLKADEAIAHGRVIEVMDRLRTIKGVRLAIATEPLKLNP</sequence>
<keyword evidence="7" id="KW-0813">Transport</keyword>
<evidence type="ECO:0000256" key="8">
    <source>
        <dbReference type="SAM" id="Phobius"/>
    </source>
</evidence>
<dbReference type="Pfam" id="PF02472">
    <property type="entry name" value="ExbD"/>
    <property type="match status" value="1"/>
</dbReference>
<dbReference type="PANTHER" id="PTHR30558:SF3">
    <property type="entry name" value="BIOPOLYMER TRANSPORT PROTEIN EXBD-RELATED"/>
    <property type="match status" value="1"/>
</dbReference>
<evidence type="ECO:0000313" key="10">
    <source>
        <dbReference type="Proteomes" id="UP001235303"/>
    </source>
</evidence>
<dbReference type="RefSeq" id="WP_283754942.1">
    <property type="nucleotide sequence ID" value="NZ_JAQOSP010000108.1"/>
</dbReference>
<evidence type="ECO:0000256" key="2">
    <source>
        <dbReference type="ARBA" id="ARBA00005811"/>
    </source>
</evidence>
<evidence type="ECO:0000256" key="6">
    <source>
        <dbReference type="ARBA" id="ARBA00023136"/>
    </source>
</evidence>
<evidence type="ECO:0000256" key="3">
    <source>
        <dbReference type="ARBA" id="ARBA00022475"/>
    </source>
</evidence>
<dbReference type="Gene3D" id="3.30.420.270">
    <property type="match status" value="1"/>
</dbReference>
<keyword evidence="6 8" id="KW-0472">Membrane</keyword>
<name>A0ABT7AX75_9CYAN</name>
<reference evidence="9 10" key="1">
    <citation type="submission" date="2023-01" db="EMBL/GenBank/DDBJ databases">
        <title>Novel diversity within Roseofilum (Cyanobacteria; Desertifilaceae) from marine benthic mats with descriptions of four novel species.</title>
        <authorList>
            <person name="Wang Y."/>
            <person name="Berthold D.E."/>
            <person name="Hu J."/>
            <person name="Lefler F.W."/>
            <person name="Laughinghouse H.D. IV."/>
        </authorList>
    </citation>
    <scope>NUCLEOTIDE SEQUENCE [LARGE SCALE GENOMIC DNA]</scope>
    <source>
        <strain evidence="9 10">BLCC-M154</strain>
    </source>
</reference>
<comment type="subcellular location">
    <subcellularLocation>
        <location evidence="1">Cell membrane</location>
        <topology evidence="1">Single-pass membrane protein</topology>
    </subcellularLocation>
    <subcellularLocation>
        <location evidence="7">Cell membrane</location>
        <topology evidence="7">Single-pass type II membrane protein</topology>
    </subcellularLocation>
</comment>
<keyword evidence="7" id="KW-0653">Protein transport</keyword>
<gene>
    <name evidence="9" type="ORF">PMG71_17300</name>
</gene>
<evidence type="ECO:0000256" key="7">
    <source>
        <dbReference type="RuleBase" id="RU003879"/>
    </source>
</evidence>
<evidence type="ECO:0000313" key="9">
    <source>
        <dbReference type="EMBL" id="MDJ1171187.1"/>
    </source>
</evidence>
<dbReference type="EMBL" id="JAQOSP010000108">
    <property type="protein sequence ID" value="MDJ1171187.1"/>
    <property type="molecule type" value="Genomic_DNA"/>
</dbReference>